<proteinExistence type="inferred from homology"/>
<dbReference type="Gene3D" id="1.20.1640.10">
    <property type="entry name" value="Multidrug efflux transporter AcrB transmembrane domain"/>
    <property type="match status" value="2"/>
</dbReference>
<dbReference type="Proteomes" id="UP001153069">
    <property type="component" value="Unassembled WGS sequence"/>
</dbReference>
<dbReference type="SUPFAM" id="SSF82866">
    <property type="entry name" value="Multidrug efflux transporter AcrB transmembrane domain"/>
    <property type="match status" value="2"/>
</dbReference>
<dbReference type="InterPro" id="IPR000731">
    <property type="entry name" value="SSD"/>
</dbReference>
<evidence type="ECO:0000256" key="3">
    <source>
        <dbReference type="ARBA" id="ARBA00022989"/>
    </source>
</evidence>
<evidence type="ECO:0000256" key="8">
    <source>
        <dbReference type="SAM" id="Phobius"/>
    </source>
</evidence>
<evidence type="ECO:0000313" key="11">
    <source>
        <dbReference type="Proteomes" id="UP001153069"/>
    </source>
</evidence>
<dbReference type="GO" id="GO:0016020">
    <property type="term" value="C:membrane"/>
    <property type="evidence" value="ECO:0007669"/>
    <property type="project" value="UniProtKB-SubCell"/>
</dbReference>
<evidence type="ECO:0000256" key="1">
    <source>
        <dbReference type="ARBA" id="ARBA00004141"/>
    </source>
</evidence>
<evidence type="ECO:0000259" key="9">
    <source>
        <dbReference type="PROSITE" id="PS50156"/>
    </source>
</evidence>
<feature type="compositionally biased region" description="Basic and acidic residues" evidence="7">
    <location>
        <begin position="180"/>
        <end position="193"/>
    </location>
</feature>
<feature type="region of interest" description="Disordered" evidence="7">
    <location>
        <begin position="177"/>
        <end position="199"/>
    </location>
</feature>
<evidence type="ECO:0000256" key="7">
    <source>
        <dbReference type="SAM" id="MobiDB-lite"/>
    </source>
</evidence>
<feature type="transmembrane region" description="Helical" evidence="8">
    <location>
        <begin position="1061"/>
        <end position="1090"/>
    </location>
</feature>
<keyword evidence="4 8" id="KW-0472">Membrane</keyword>
<feature type="transmembrane region" description="Helical" evidence="8">
    <location>
        <begin position="61"/>
        <end position="80"/>
    </location>
</feature>
<evidence type="ECO:0000256" key="4">
    <source>
        <dbReference type="ARBA" id="ARBA00023136"/>
    </source>
</evidence>
<accession>A0A9N8DVM4</accession>
<dbReference type="PROSITE" id="PS50156">
    <property type="entry name" value="SSD"/>
    <property type="match status" value="1"/>
</dbReference>
<keyword evidence="11" id="KW-1185">Reference proteome</keyword>
<keyword evidence="5" id="KW-0325">Glycoprotein</keyword>
<feature type="transmembrane region" description="Helical" evidence="8">
    <location>
        <begin position="473"/>
        <end position="496"/>
    </location>
</feature>
<dbReference type="GO" id="GO:0022857">
    <property type="term" value="F:transmembrane transporter activity"/>
    <property type="evidence" value="ECO:0007669"/>
    <property type="project" value="TreeGrafter"/>
</dbReference>
<feature type="domain" description="SSD" evidence="9">
    <location>
        <begin position="473"/>
        <end position="606"/>
    </location>
</feature>
<feature type="compositionally biased region" description="Basic and acidic residues" evidence="7">
    <location>
        <begin position="1140"/>
        <end position="1150"/>
    </location>
</feature>
<feature type="transmembrane region" description="Helical" evidence="8">
    <location>
        <begin position="1020"/>
        <end position="1040"/>
    </location>
</feature>
<dbReference type="Pfam" id="PF12349">
    <property type="entry name" value="Sterol-sensing"/>
    <property type="match status" value="1"/>
</dbReference>
<evidence type="ECO:0000256" key="2">
    <source>
        <dbReference type="ARBA" id="ARBA00022692"/>
    </source>
</evidence>
<dbReference type="GO" id="GO:0007224">
    <property type="term" value="P:smoothened signaling pathway"/>
    <property type="evidence" value="ECO:0007669"/>
    <property type="project" value="TreeGrafter"/>
</dbReference>
<keyword evidence="2 8" id="KW-0812">Transmembrane</keyword>
<dbReference type="InterPro" id="IPR052081">
    <property type="entry name" value="Dispatched_Hh_regulator"/>
</dbReference>
<feature type="region of interest" description="Disordered" evidence="7">
    <location>
        <begin position="1137"/>
        <end position="1170"/>
    </location>
</feature>
<reference evidence="10" key="1">
    <citation type="submission" date="2020-06" db="EMBL/GenBank/DDBJ databases">
        <authorList>
            <consortium name="Plant Systems Biology data submission"/>
        </authorList>
    </citation>
    <scope>NUCLEOTIDE SEQUENCE</scope>
    <source>
        <strain evidence="10">D6</strain>
    </source>
</reference>
<dbReference type="InterPro" id="IPR053958">
    <property type="entry name" value="HMGCR/SNAP/NPC1-like_SSD"/>
</dbReference>
<gene>
    <name evidence="10" type="ORF">SEMRO_406_G136370.1</name>
</gene>
<sequence>MKDLPEGHTPPLSDLEDDDEVSSKPMMRNSKKKKKKERVIDYTQYSFFQRFYMRMARWPRVHFWVSFVVALTLSIVGFVVGDFTVAADNAGWQSRGTLIADRQTQAMLVTYNLYNLTTDESAWDELIDNVQPGWQNGLDDDNYNGRRLTSTTTTQVDQEENEEWCWKDALVPHQGPGMDFGRRGDRARKDARNLRKPSSDTQKQFMRVLLQRQLNVEASYNSSSLNALVGSLFPGLEGCDVAWYVDGRMDDYPFTRHLWPVWKVLNEGQSALDQQVFQDLCHSEQETQNYLKEQNLCEGCNGPQQCLPPYSLVLLARLAIPDGMAMDCETLSQTFVAGGYQEETKATFQECVDALVGSDFIDTGRMPTECPLGFYPSVLDEFFQTANDGRITYTSSIYRTPVDEDTVEDTVRALYERVDYFHKGTENIEGAYDTQYEDFATLLSETAVNSDMALAAGSAITTVFALMIHTRSFFLSFVGIVQICLSFPLAYFTYYFLGGLTFFPFLNFIGVFVVFALGADHVFVAVDKWKNARKDFPEDTTEEIAAKALPDSAEAMLLTTSTTAIAFFGTAICPVAPVRLFAIFCGLLIVWDYIMDILLVFPSLCIYDQYLERVDKPNCCMTCHCCHRFEGGKHEINDDSELVDKDEAEKKQEHAKYDDDGNMIQNLTQNLQEQAHELNVVNLHNRYKDIDEDHKPSLIRRVLLGYYHVLHTLRYPLLVACAVAYGLCLWKASQLRLPLTPDVRLFREDHEFEKSNAWRLHLLSDVLYKSAGSYAVMLWGTIPADTGDHNNPRSWSQLVLDDSFDPSTTEAQEYMLGFCDKFFNQTNSSQFDEDACPIDSFDAWLRSEWNASQTENATVSEAYLKSCGFAWGLPISPSVFHECTSAWADEVDDYRVLSRDGIVEIIFFEYASPVRYDSPSDKLDEEWHATEDWLTEVQKSAPPEVSKAFFSSHDFWWYDTNLQMFSTALGSAAIAISASAVIILLSSRSIVMTIFSVLCVGYVLSSVTAMIVTIGWRLGFLESICFAILIGISVDFVIHLSHAYTSLPGTVPREKRAKHALIYMGPSILAAAVTTIAGAAVMLFCIITFFTKFATILFFTIIQSILGSFVVFLVLADTLGPATPTYMADKLCGVDTTPDESTKASTKETKPAQVGGELADGSLTKTPDASVMNNEMWGSVLEEEVEC</sequence>
<organism evidence="10 11">
    <name type="scientific">Seminavis robusta</name>
    <dbReference type="NCBI Taxonomy" id="568900"/>
    <lineage>
        <taxon>Eukaryota</taxon>
        <taxon>Sar</taxon>
        <taxon>Stramenopiles</taxon>
        <taxon>Ochrophyta</taxon>
        <taxon>Bacillariophyta</taxon>
        <taxon>Bacillariophyceae</taxon>
        <taxon>Bacillariophycidae</taxon>
        <taxon>Naviculales</taxon>
        <taxon>Naviculaceae</taxon>
        <taxon>Seminavis</taxon>
    </lineage>
</organism>
<name>A0A9N8DVM4_9STRA</name>
<comment type="caution">
    <text evidence="10">The sequence shown here is derived from an EMBL/GenBank/DDBJ whole genome shotgun (WGS) entry which is preliminary data.</text>
</comment>
<feature type="transmembrane region" description="Helical" evidence="8">
    <location>
        <begin position="992"/>
        <end position="1014"/>
    </location>
</feature>
<comment type="subcellular location">
    <subcellularLocation>
        <location evidence="1">Membrane</location>
        <topology evidence="1">Multi-pass membrane protein</topology>
    </subcellularLocation>
</comment>
<comment type="similarity">
    <text evidence="6">Belongs to the dispatched family.</text>
</comment>
<feature type="transmembrane region" description="Helical" evidence="8">
    <location>
        <begin position="964"/>
        <end position="985"/>
    </location>
</feature>
<dbReference type="OrthoDB" id="193905at2759"/>
<dbReference type="PANTHER" id="PTHR45951:SF3">
    <property type="entry name" value="PROTEIN DISPATCHED"/>
    <property type="match status" value="1"/>
</dbReference>
<evidence type="ECO:0000256" key="5">
    <source>
        <dbReference type="ARBA" id="ARBA00023180"/>
    </source>
</evidence>
<feature type="transmembrane region" description="Helical" evidence="8">
    <location>
        <begin position="502"/>
        <end position="526"/>
    </location>
</feature>
<feature type="transmembrane region" description="Helical" evidence="8">
    <location>
        <begin position="1096"/>
        <end position="1116"/>
    </location>
</feature>
<keyword evidence="3 8" id="KW-1133">Transmembrane helix</keyword>
<dbReference type="AlphaFoldDB" id="A0A9N8DVM4"/>
<protein>
    <submittedName>
        <fullName evidence="10">Dispatched homolog 1</fullName>
    </submittedName>
</protein>
<evidence type="ECO:0000256" key="6">
    <source>
        <dbReference type="ARBA" id="ARBA00038046"/>
    </source>
</evidence>
<feature type="transmembrane region" description="Helical" evidence="8">
    <location>
        <begin position="580"/>
        <end position="601"/>
    </location>
</feature>
<dbReference type="EMBL" id="CAICTM010000405">
    <property type="protein sequence ID" value="CAB9509808.1"/>
    <property type="molecule type" value="Genomic_DNA"/>
</dbReference>
<evidence type="ECO:0000313" key="10">
    <source>
        <dbReference type="EMBL" id="CAB9509808.1"/>
    </source>
</evidence>
<dbReference type="PANTHER" id="PTHR45951">
    <property type="entry name" value="PROTEIN DISPATCHED-RELATED"/>
    <property type="match status" value="1"/>
</dbReference>
<feature type="region of interest" description="Disordered" evidence="7">
    <location>
        <begin position="1"/>
        <end position="35"/>
    </location>
</feature>